<proteinExistence type="predicted"/>
<dbReference type="CDD" id="cd11529">
    <property type="entry name" value="NTP-PPase_MazG_Cterm"/>
    <property type="match status" value="1"/>
</dbReference>
<dbReference type="GO" id="GO:0046052">
    <property type="term" value="P:UTP catabolic process"/>
    <property type="evidence" value="ECO:0007669"/>
    <property type="project" value="TreeGrafter"/>
</dbReference>
<dbReference type="GO" id="GO:0046047">
    <property type="term" value="P:TTP catabolic process"/>
    <property type="evidence" value="ECO:0007669"/>
    <property type="project" value="TreeGrafter"/>
</dbReference>
<dbReference type="GO" id="GO:0047429">
    <property type="term" value="F:nucleoside triphosphate diphosphatase activity"/>
    <property type="evidence" value="ECO:0007669"/>
    <property type="project" value="InterPro"/>
</dbReference>
<dbReference type="GO" id="GO:0046061">
    <property type="term" value="P:dATP catabolic process"/>
    <property type="evidence" value="ECO:0007669"/>
    <property type="project" value="TreeGrafter"/>
</dbReference>
<accession>A0A0D5A452</accession>
<dbReference type="GO" id="GO:0006203">
    <property type="term" value="P:dGTP catabolic process"/>
    <property type="evidence" value="ECO:0007669"/>
    <property type="project" value="TreeGrafter"/>
</dbReference>
<dbReference type="NCBIfam" id="TIGR00444">
    <property type="entry name" value="mazG"/>
    <property type="match status" value="1"/>
</dbReference>
<dbReference type="InterPro" id="IPR048015">
    <property type="entry name" value="NTP-PPase_MazG-like_N"/>
</dbReference>
<organism evidence="2">
    <name type="scientific">Prochlorococcus marinus str. P0903-H212</name>
    <dbReference type="NCBI Taxonomy" id="1622208"/>
    <lineage>
        <taxon>Bacteria</taxon>
        <taxon>Bacillati</taxon>
        <taxon>Cyanobacteriota</taxon>
        <taxon>Cyanophyceae</taxon>
        <taxon>Synechococcales</taxon>
        <taxon>Prochlorococcaceae</taxon>
        <taxon>Prochlorococcus</taxon>
    </lineage>
</organism>
<name>A0A0D5A452_PROMR</name>
<dbReference type="SUPFAM" id="SSF101386">
    <property type="entry name" value="all-alpha NTP pyrophosphatases"/>
    <property type="match status" value="2"/>
</dbReference>
<gene>
    <name evidence="2" type="ORF">FA03_0182</name>
</gene>
<reference evidence="2" key="1">
    <citation type="submission" date="2014-06" db="EMBL/GenBank/DDBJ databases">
        <authorList>
            <person name="Berube P.M."/>
        </authorList>
    </citation>
    <scope>NUCLEOTIDE SEQUENCE</scope>
    <source>
        <strain evidence="2">P0903-H212</strain>
    </source>
</reference>
<feature type="domain" description="NTP pyrophosphohydrolase MazG-like" evidence="1">
    <location>
        <begin position="168"/>
        <end position="225"/>
    </location>
</feature>
<dbReference type="InterPro" id="IPR011551">
    <property type="entry name" value="NTP_PyrPHydrolase_MazG"/>
</dbReference>
<keyword evidence="2" id="KW-0378">Hydrolase</keyword>
<feature type="domain" description="NTP pyrophosphohydrolase MazG-like" evidence="1">
    <location>
        <begin position="24"/>
        <end position="97"/>
    </location>
</feature>
<dbReference type="InterPro" id="IPR004518">
    <property type="entry name" value="MazG-like_dom"/>
</dbReference>
<dbReference type="EMBL" id="KJ947871">
    <property type="protein sequence ID" value="AJW31011.1"/>
    <property type="molecule type" value="Genomic_DNA"/>
</dbReference>
<dbReference type="PANTHER" id="PTHR30522">
    <property type="entry name" value="NUCLEOSIDE TRIPHOSPHATE PYROPHOSPHOHYDROLASE"/>
    <property type="match status" value="1"/>
</dbReference>
<sequence>MNKLLEVVSDLRDPINGCPWDLKQTHLSLVPYVLEEAYEVAHAIREDNPDELKEELGDLLLQVILHAQIAKEKNLFDMTDVIDSITEKLIRRHPHVFHNKAKVSIKEVEDSWEKIKNNEKPLNNSTTPISDRLKLKIRPQPSTKAALIISKKASKNGFEWEKIDQIWDKLYEELEELKDALKQEDTSAAEAEIGDVLFTLINIARWNKISIEEGLAKTNKRFLERLTYIEKNINGELHSQSKKKLEKYWELAKINLKH</sequence>
<dbReference type="AlphaFoldDB" id="A0A0D5A452"/>
<dbReference type="Pfam" id="PF03819">
    <property type="entry name" value="MazG"/>
    <property type="match status" value="2"/>
</dbReference>
<dbReference type="FunFam" id="1.10.287.1080:FF:000001">
    <property type="entry name" value="Nucleoside triphosphate pyrophosphohydrolase"/>
    <property type="match status" value="1"/>
</dbReference>
<dbReference type="GO" id="GO:0046076">
    <property type="term" value="P:dTTP catabolic process"/>
    <property type="evidence" value="ECO:0007669"/>
    <property type="project" value="TreeGrafter"/>
</dbReference>
<dbReference type="PANTHER" id="PTHR30522:SF0">
    <property type="entry name" value="NUCLEOSIDE TRIPHOSPHATE PYROPHOSPHOHYDROLASE"/>
    <property type="match status" value="1"/>
</dbReference>
<dbReference type="GO" id="GO:0006950">
    <property type="term" value="P:response to stress"/>
    <property type="evidence" value="ECO:0007669"/>
    <property type="project" value="UniProtKB-ARBA"/>
</dbReference>
<evidence type="ECO:0000313" key="2">
    <source>
        <dbReference type="EMBL" id="AJW31011.1"/>
    </source>
</evidence>
<evidence type="ECO:0000259" key="1">
    <source>
        <dbReference type="Pfam" id="PF03819"/>
    </source>
</evidence>
<dbReference type="CDD" id="cd11528">
    <property type="entry name" value="NTP-PPase_MazG_Nterm"/>
    <property type="match status" value="1"/>
</dbReference>
<dbReference type="NCBIfam" id="NF007113">
    <property type="entry name" value="PRK09562.1"/>
    <property type="match status" value="1"/>
</dbReference>
<protein>
    <submittedName>
        <fullName evidence="2">Nucleoside triphosphate pyrophosphohydrolase MazG</fullName>
    </submittedName>
</protein>
<dbReference type="Gene3D" id="1.10.287.1080">
    <property type="entry name" value="MazG-like"/>
    <property type="match status" value="2"/>
</dbReference>
<dbReference type="InterPro" id="IPR048011">
    <property type="entry name" value="NTP-PPase_MazG-like_C"/>
</dbReference>
<dbReference type="GO" id="GO:0046081">
    <property type="term" value="P:dUTP catabolic process"/>
    <property type="evidence" value="ECO:0007669"/>
    <property type="project" value="TreeGrafter"/>
</dbReference>